<organism evidence="1 2">
    <name type="scientific">Heterobasidion irregulare (strain TC 32-1)</name>
    <dbReference type="NCBI Taxonomy" id="747525"/>
    <lineage>
        <taxon>Eukaryota</taxon>
        <taxon>Fungi</taxon>
        <taxon>Dikarya</taxon>
        <taxon>Basidiomycota</taxon>
        <taxon>Agaricomycotina</taxon>
        <taxon>Agaricomycetes</taxon>
        <taxon>Russulales</taxon>
        <taxon>Bondarzewiaceae</taxon>
        <taxon>Heterobasidion</taxon>
        <taxon>Heterobasidion annosum species complex</taxon>
    </lineage>
</organism>
<evidence type="ECO:0000313" key="2">
    <source>
        <dbReference type="Proteomes" id="UP000030671"/>
    </source>
</evidence>
<protein>
    <submittedName>
        <fullName evidence="1">Uncharacterized protein</fullName>
    </submittedName>
</protein>
<dbReference type="RefSeq" id="XP_009552734.1">
    <property type="nucleotide sequence ID" value="XM_009554439.1"/>
</dbReference>
<dbReference type="InParanoid" id="W4JP51"/>
<gene>
    <name evidence="1" type="ORF">HETIRDRAFT_437092</name>
</gene>
<dbReference type="EMBL" id="KI925466">
    <property type="protein sequence ID" value="ETW75303.1"/>
    <property type="molecule type" value="Genomic_DNA"/>
</dbReference>
<proteinExistence type="predicted"/>
<evidence type="ECO:0000313" key="1">
    <source>
        <dbReference type="EMBL" id="ETW75303.1"/>
    </source>
</evidence>
<dbReference type="GeneID" id="20674929"/>
<accession>W4JP51</accession>
<dbReference type="AlphaFoldDB" id="W4JP51"/>
<sequence>MVVCRRRMQFLSEYLRIVFMQASCCHINGASFRFILCVPVDRENDNQRQGDSSWRRHLALKC</sequence>
<reference evidence="1 2" key="1">
    <citation type="journal article" date="2012" name="New Phytol.">
        <title>Insight into trade-off between wood decay and parasitism from the genome of a fungal forest pathogen.</title>
        <authorList>
            <person name="Olson A."/>
            <person name="Aerts A."/>
            <person name="Asiegbu F."/>
            <person name="Belbahri L."/>
            <person name="Bouzid O."/>
            <person name="Broberg A."/>
            <person name="Canback B."/>
            <person name="Coutinho P.M."/>
            <person name="Cullen D."/>
            <person name="Dalman K."/>
            <person name="Deflorio G."/>
            <person name="van Diepen L.T."/>
            <person name="Dunand C."/>
            <person name="Duplessis S."/>
            <person name="Durling M."/>
            <person name="Gonthier P."/>
            <person name="Grimwood J."/>
            <person name="Fossdal C.G."/>
            <person name="Hansson D."/>
            <person name="Henrissat B."/>
            <person name="Hietala A."/>
            <person name="Himmelstrand K."/>
            <person name="Hoffmeister D."/>
            <person name="Hogberg N."/>
            <person name="James T.Y."/>
            <person name="Karlsson M."/>
            <person name="Kohler A."/>
            <person name="Kues U."/>
            <person name="Lee Y.H."/>
            <person name="Lin Y.C."/>
            <person name="Lind M."/>
            <person name="Lindquist E."/>
            <person name="Lombard V."/>
            <person name="Lucas S."/>
            <person name="Lunden K."/>
            <person name="Morin E."/>
            <person name="Murat C."/>
            <person name="Park J."/>
            <person name="Raffaello T."/>
            <person name="Rouze P."/>
            <person name="Salamov A."/>
            <person name="Schmutz J."/>
            <person name="Solheim H."/>
            <person name="Stahlberg J."/>
            <person name="Velez H."/>
            <person name="de Vries R.P."/>
            <person name="Wiebenga A."/>
            <person name="Woodward S."/>
            <person name="Yakovlev I."/>
            <person name="Garbelotto M."/>
            <person name="Martin F."/>
            <person name="Grigoriev I.V."/>
            <person name="Stenlid J."/>
        </authorList>
    </citation>
    <scope>NUCLEOTIDE SEQUENCE [LARGE SCALE GENOMIC DNA]</scope>
    <source>
        <strain evidence="1 2">TC 32-1</strain>
    </source>
</reference>
<name>W4JP51_HETIT</name>
<keyword evidence="2" id="KW-1185">Reference proteome</keyword>
<dbReference type="KEGG" id="hir:HETIRDRAFT_437092"/>
<dbReference type="Proteomes" id="UP000030671">
    <property type="component" value="Unassembled WGS sequence"/>
</dbReference>
<dbReference type="HOGENOM" id="CLU_2904453_0_0_1"/>